<feature type="region of interest" description="Disordered" evidence="1">
    <location>
        <begin position="46"/>
        <end position="94"/>
    </location>
</feature>
<dbReference type="AlphaFoldDB" id="A0A2P5BP00"/>
<dbReference type="OrthoDB" id="10383376at2759"/>
<dbReference type="EMBL" id="JXTC01000485">
    <property type="protein sequence ID" value="PON50490.1"/>
    <property type="molecule type" value="Genomic_DNA"/>
</dbReference>
<feature type="compositionally biased region" description="Basic and acidic residues" evidence="1">
    <location>
        <begin position="46"/>
        <end position="65"/>
    </location>
</feature>
<feature type="compositionally biased region" description="Polar residues" evidence="1">
    <location>
        <begin position="8"/>
        <end position="19"/>
    </location>
</feature>
<evidence type="ECO:0000256" key="1">
    <source>
        <dbReference type="SAM" id="MobiDB-lite"/>
    </source>
</evidence>
<name>A0A2P5BP00_TREOI</name>
<gene>
    <name evidence="2" type="ORF">TorRG33x02_314160</name>
</gene>
<organism evidence="2 3">
    <name type="scientific">Trema orientale</name>
    <name type="common">Charcoal tree</name>
    <name type="synonym">Celtis orientalis</name>
    <dbReference type="NCBI Taxonomy" id="63057"/>
    <lineage>
        <taxon>Eukaryota</taxon>
        <taxon>Viridiplantae</taxon>
        <taxon>Streptophyta</taxon>
        <taxon>Embryophyta</taxon>
        <taxon>Tracheophyta</taxon>
        <taxon>Spermatophyta</taxon>
        <taxon>Magnoliopsida</taxon>
        <taxon>eudicotyledons</taxon>
        <taxon>Gunneridae</taxon>
        <taxon>Pentapetalae</taxon>
        <taxon>rosids</taxon>
        <taxon>fabids</taxon>
        <taxon>Rosales</taxon>
        <taxon>Cannabaceae</taxon>
        <taxon>Trema</taxon>
    </lineage>
</organism>
<feature type="region of interest" description="Disordered" evidence="1">
    <location>
        <begin position="1"/>
        <end position="32"/>
    </location>
</feature>
<keyword evidence="3" id="KW-1185">Reference proteome</keyword>
<evidence type="ECO:0000313" key="2">
    <source>
        <dbReference type="EMBL" id="PON50490.1"/>
    </source>
</evidence>
<sequence>MTLRESGWQVTPYQRQWSADGSHFQEERRPEGSAVTELLKLRRDIASEARRASEKENARDKEESSKNQGRGRGRGRGPLYSGKKGGPCRKKWRK</sequence>
<dbReference type="Proteomes" id="UP000237000">
    <property type="component" value="Unassembled WGS sequence"/>
</dbReference>
<reference evidence="3" key="1">
    <citation type="submission" date="2016-06" db="EMBL/GenBank/DDBJ databases">
        <title>Parallel loss of symbiosis genes in relatives of nitrogen-fixing non-legume Parasponia.</title>
        <authorList>
            <person name="Van Velzen R."/>
            <person name="Holmer R."/>
            <person name="Bu F."/>
            <person name="Rutten L."/>
            <person name="Van Zeijl A."/>
            <person name="Liu W."/>
            <person name="Santuari L."/>
            <person name="Cao Q."/>
            <person name="Sharma T."/>
            <person name="Shen D."/>
            <person name="Roswanjaya Y."/>
            <person name="Wardhani T."/>
            <person name="Kalhor M.S."/>
            <person name="Jansen J."/>
            <person name="Van den Hoogen J."/>
            <person name="Gungor B."/>
            <person name="Hartog M."/>
            <person name="Hontelez J."/>
            <person name="Verver J."/>
            <person name="Yang W.-C."/>
            <person name="Schijlen E."/>
            <person name="Repin R."/>
            <person name="Schilthuizen M."/>
            <person name="Schranz E."/>
            <person name="Heidstra R."/>
            <person name="Miyata K."/>
            <person name="Fedorova E."/>
            <person name="Kohlen W."/>
            <person name="Bisseling T."/>
            <person name="Smit S."/>
            <person name="Geurts R."/>
        </authorList>
    </citation>
    <scope>NUCLEOTIDE SEQUENCE [LARGE SCALE GENOMIC DNA]</scope>
    <source>
        <strain evidence="3">cv. RG33-2</strain>
    </source>
</reference>
<accession>A0A2P5BP00</accession>
<proteinExistence type="predicted"/>
<comment type="caution">
    <text evidence="2">The sequence shown here is derived from an EMBL/GenBank/DDBJ whole genome shotgun (WGS) entry which is preliminary data.</text>
</comment>
<protein>
    <submittedName>
        <fullName evidence="2">Uncharacterized protein</fullName>
    </submittedName>
</protein>
<dbReference type="InParanoid" id="A0A2P5BP00"/>
<evidence type="ECO:0000313" key="3">
    <source>
        <dbReference type="Proteomes" id="UP000237000"/>
    </source>
</evidence>